<dbReference type="GO" id="GO:0016887">
    <property type="term" value="F:ATP hydrolysis activity"/>
    <property type="evidence" value="ECO:0007669"/>
    <property type="project" value="TreeGrafter"/>
</dbReference>
<accession>A0A160VTQ0</accession>
<dbReference type="Pfam" id="PF00270">
    <property type="entry name" value="DEAD"/>
    <property type="match status" value="1"/>
</dbReference>
<dbReference type="Proteomes" id="UP000093069">
    <property type="component" value="Chromosome I"/>
</dbReference>
<dbReference type="EMBL" id="LN999010">
    <property type="protein sequence ID" value="CUX78362.1"/>
    <property type="molecule type" value="Genomic_DNA"/>
</dbReference>
<dbReference type="SUPFAM" id="SSF52540">
    <property type="entry name" value="P-loop containing nucleoside triphosphate hydrolases"/>
    <property type="match status" value="1"/>
</dbReference>
<evidence type="ECO:0000256" key="2">
    <source>
        <dbReference type="ARBA" id="ARBA00022763"/>
    </source>
</evidence>
<dbReference type="GO" id="GO:0003677">
    <property type="term" value="F:DNA binding"/>
    <property type="evidence" value="ECO:0007669"/>
    <property type="project" value="UniProtKB-KW"/>
</dbReference>
<dbReference type="Gene3D" id="3.40.50.300">
    <property type="entry name" value="P-loop containing nucleotide triphosphate hydrolases"/>
    <property type="match status" value="2"/>
</dbReference>
<keyword evidence="8" id="KW-0413">Isomerase</keyword>
<feature type="domain" description="Helicase ATP-binding" evidence="10">
    <location>
        <begin position="26"/>
        <end position="201"/>
    </location>
</feature>
<keyword evidence="1" id="KW-0547">Nucleotide-binding</keyword>
<dbReference type="PANTHER" id="PTHR47962">
    <property type="entry name" value="ATP-DEPENDENT HELICASE LHR-RELATED-RELATED"/>
    <property type="match status" value="1"/>
</dbReference>
<keyword evidence="4 12" id="KW-0347">Helicase</keyword>
<dbReference type="GO" id="GO:0140097">
    <property type="term" value="F:catalytic activity, acting on DNA"/>
    <property type="evidence" value="ECO:0007669"/>
    <property type="project" value="UniProtKB-ARBA"/>
</dbReference>
<dbReference type="InterPro" id="IPR014001">
    <property type="entry name" value="Helicase_ATP-bd"/>
</dbReference>
<keyword evidence="5" id="KW-0067">ATP-binding</keyword>
<evidence type="ECO:0000313" key="12">
    <source>
        <dbReference type="EMBL" id="CUX78362.1"/>
    </source>
</evidence>
<dbReference type="InterPro" id="IPR045628">
    <property type="entry name" value="Lhr_WH_dom"/>
</dbReference>
<evidence type="ECO:0000256" key="6">
    <source>
        <dbReference type="ARBA" id="ARBA00023125"/>
    </source>
</evidence>
<dbReference type="PANTHER" id="PTHR47962:SF5">
    <property type="entry name" value="ATP-DEPENDENT HELICASE LHR-RELATED"/>
    <property type="match status" value="1"/>
</dbReference>
<keyword evidence="6" id="KW-0238">DNA-binding</keyword>
<dbReference type="STRING" id="54262.CHITON_1583"/>
<evidence type="ECO:0000256" key="1">
    <source>
        <dbReference type="ARBA" id="ARBA00022741"/>
    </source>
</evidence>
<evidence type="ECO:0000256" key="7">
    <source>
        <dbReference type="ARBA" id="ARBA00023204"/>
    </source>
</evidence>
<feature type="domain" description="Helicase C-terminal" evidence="11">
    <location>
        <begin position="239"/>
        <end position="384"/>
    </location>
</feature>
<proteinExistence type="inferred from homology"/>
<evidence type="ECO:0000256" key="5">
    <source>
        <dbReference type="ARBA" id="ARBA00022840"/>
    </source>
</evidence>
<evidence type="ECO:0000313" key="13">
    <source>
        <dbReference type="Proteomes" id="UP000093069"/>
    </source>
</evidence>
<dbReference type="InterPro" id="IPR013701">
    <property type="entry name" value="Lhr-like_DEAD/DEAH_assoc"/>
</dbReference>
<sequence length="912" mass="104660">MMHILLKKAIKERFGKLNPLQLEAFKVIARDKKSVLIVAPTGSGKTEAAIIPALDVILQENLPPISVLYIAPLKALNRDLLERLRWWGEKLGLRVEVRHGDTPYSRRARQVKNPPHILIITPETLPIILTMKSLRPFLKNIRFVIVDEVVELVDNKRGAQLSLNLERLALIADFLRIGLSATVGNEREIMEWLKAQEIVKPRIKKRYKVTVLYPKPKEEDKELAEKLKVPLEVAARLRVLWEIVEKYNRALIFVNTRQFAEILAHRLKIWGKPVEVHHGSLSKEARIEAERKLKEGEIKALICTSSMELGIDIGDVDVVIQYMSPRQVNRLIQRAGRSRHRLWEVSEAYIIATSPEDYLQSLVIAKRAMEGKLESVRPYKNALDVLAHFIVGLLIEYREIKLNEPYRLAKEAYPYRDLKWEEYLEVVKLLEDAGIVKVVNDILKLGRRSYKYYFENLSTIPDEVSYLVLDVGSGKIVGRLDENFVMEIEEGSEFIMHGRSWFVIEISEDGRIIKVRESGNVEGAIPSWEGELIPVPYEVAIEVGRLKRMLLYEVDKAMEIMKGVNIDPGDLESIREELVSDKFSTDRDVIIEVLKKVAIIHADFGNKINEALARYVWSLLSLKYGMVFSIRSYAHAIVIWAPFTLNPEEIKELLLVRGRVEDIVIRGIKFSPIYKWKMLNVARRIGALSKTARIRSVEKLFEGSIIEKETLNEILQEKIDINGASRVLSKMERGEIRVRGFITEKPSKVASQYLQYSGEFLLTIPLDEKEIEDMFYRSLLEKELVFVCTNCGWSWRTKVGRVMDREDIKCPKCGSVMLAPLHPLDAESFTKALKKIRQGKSPTKEEERSYLKGLKASDLFRVYGKHALLALATYGVGVEGASRVLGSVPSSKLIKELMKLEKMYIKTRKFWD</sequence>
<dbReference type="SMART" id="SM00490">
    <property type="entry name" value="HELICc"/>
    <property type="match status" value="1"/>
</dbReference>
<dbReference type="GO" id="GO:0005524">
    <property type="term" value="F:ATP binding"/>
    <property type="evidence" value="ECO:0007669"/>
    <property type="project" value="UniProtKB-KW"/>
</dbReference>
<evidence type="ECO:0000259" key="11">
    <source>
        <dbReference type="PROSITE" id="PS51194"/>
    </source>
</evidence>
<gene>
    <name evidence="12" type="ORF">CHITON_1583</name>
</gene>
<keyword evidence="3" id="KW-0378">Hydrolase</keyword>
<dbReference type="PIRSF" id="PIRSF037307">
    <property type="entry name" value="Lhr-like_helic_prd"/>
    <property type="match status" value="1"/>
</dbReference>
<dbReference type="PROSITE" id="PS51192">
    <property type="entry name" value="HELICASE_ATP_BIND_1"/>
    <property type="match status" value="1"/>
</dbReference>
<dbReference type="InterPro" id="IPR017170">
    <property type="entry name" value="Lhr-like"/>
</dbReference>
<evidence type="ECO:0000259" key="10">
    <source>
        <dbReference type="PROSITE" id="PS51192"/>
    </source>
</evidence>
<evidence type="ECO:0000256" key="8">
    <source>
        <dbReference type="ARBA" id="ARBA00023235"/>
    </source>
</evidence>
<dbReference type="PROSITE" id="PS51194">
    <property type="entry name" value="HELICASE_CTER"/>
    <property type="match status" value="1"/>
</dbReference>
<dbReference type="KEGG" id="tch:CHITON_1583"/>
<keyword evidence="2" id="KW-0227">DNA damage</keyword>
<dbReference type="GO" id="GO:0006281">
    <property type="term" value="P:DNA repair"/>
    <property type="evidence" value="ECO:0007669"/>
    <property type="project" value="UniProtKB-KW"/>
</dbReference>
<dbReference type="InterPro" id="IPR052511">
    <property type="entry name" value="ATP-dep_Helicase"/>
</dbReference>
<evidence type="ECO:0000256" key="3">
    <source>
        <dbReference type="ARBA" id="ARBA00022801"/>
    </source>
</evidence>
<dbReference type="InterPro" id="IPR027417">
    <property type="entry name" value="P-loop_NTPase"/>
</dbReference>
<reference evidence="13" key="1">
    <citation type="submission" date="2016-01" db="EMBL/GenBank/DDBJ databases">
        <authorList>
            <person name="Vorgias C.E."/>
        </authorList>
    </citation>
    <scope>NUCLEOTIDE SEQUENCE [LARGE SCALE GENOMIC DNA]</scope>
</reference>
<dbReference type="Pfam" id="PF00271">
    <property type="entry name" value="Helicase_C"/>
    <property type="match status" value="1"/>
</dbReference>
<keyword evidence="7" id="KW-0234">DNA repair</keyword>
<protein>
    <submittedName>
        <fullName evidence="12">Uncharacterized ATP-dependent helicase AF1149</fullName>
    </submittedName>
</protein>
<dbReference type="GO" id="GO:0004386">
    <property type="term" value="F:helicase activity"/>
    <property type="evidence" value="ECO:0007669"/>
    <property type="project" value="UniProtKB-KW"/>
</dbReference>
<comment type="similarity">
    <text evidence="9">Belongs to the Lhr helicase family. Lhr-Core subfamily.</text>
</comment>
<evidence type="ECO:0000256" key="9">
    <source>
        <dbReference type="ARBA" id="ARBA00093467"/>
    </source>
</evidence>
<dbReference type="Pfam" id="PF19306">
    <property type="entry name" value="WHD_Lhr"/>
    <property type="match status" value="1"/>
</dbReference>
<dbReference type="Pfam" id="PF08494">
    <property type="entry name" value="DEAD_assoc"/>
    <property type="match status" value="1"/>
</dbReference>
<dbReference type="InterPro" id="IPR001650">
    <property type="entry name" value="Helicase_C-like"/>
</dbReference>
<dbReference type="InterPro" id="IPR011545">
    <property type="entry name" value="DEAD/DEAH_box_helicase_dom"/>
</dbReference>
<organism evidence="12 13">
    <name type="scientific">Thermococcus chitonophagus</name>
    <dbReference type="NCBI Taxonomy" id="54262"/>
    <lineage>
        <taxon>Archaea</taxon>
        <taxon>Methanobacteriati</taxon>
        <taxon>Methanobacteriota</taxon>
        <taxon>Thermococci</taxon>
        <taxon>Thermococcales</taxon>
        <taxon>Thermococcaceae</taxon>
        <taxon>Thermococcus</taxon>
    </lineage>
</organism>
<dbReference type="AlphaFoldDB" id="A0A160VTQ0"/>
<evidence type="ECO:0000256" key="4">
    <source>
        <dbReference type="ARBA" id="ARBA00022806"/>
    </source>
</evidence>
<name>A0A160VTQ0_9EURY</name>
<dbReference type="SMART" id="SM00487">
    <property type="entry name" value="DEXDc"/>
    <property type="match status" value="1"/>
</dbReference>